<comment type="caution">
    <text evidence="3">The sequence shown here is derived from an EMBL/GenBank/DDBJ whole genome shotgun (WGS) entry which is preliminary data.</text>
</comment>
<dbReference type="OrthoDB" id="3573687at2"/>
<feature type="chain" id="PRO_5038458731" description="PknH-like protein" evidence="2">
    <location>
        <begin position="27"/>
        <end position="240"/>
    </location>
</feature>
<protein>
    <recommendedName>
        <fullName evidence="5">PknH-like protein</fullName>
    </recommendedName>
</protein>
<name>A0A543DWG3_9PSEU</name>
<organism evidence="3 4">
    <name type="scientific">Pseudonocardia kunmingensis</name>
    <dbReference type="NCBI Taxonomy" id="630975"/>
    <lineage>
        <taxon>Bacteria</taxon>
        <taxon>Bacillati</taxon>
        <taxon>Actinomycetota</taxon>
        <taxon>Actinomycetes</taxon>
        <taxon>Pseudonocardiales</taxon>
        <taxon>Pseudonocardiaceae</taxon>
        <taxon>Pseudonocardia</taxon>
    </lineage>
</organism>
<evidence type="ECO:0000256" key="2">
    <source>
        <dbReference type="SAM" id="SignalP"/>
    </source>
</evidence>
<reference evidence="3 4" key="1">
    <citation type="submission" date="2019-06" db="EMBL/GenBank/DDBJ databases">
        <title>Sequencing the genomes of 1000 actinobacteria strains.</title>
        <authorList>
            <person name="Klenk H.-P."/>
        </authorList>
    </citation>
    <scope>NUCLEOTIDE SEQUENCE [LARGE SCALE GENOMIC DNA]</scope>
    <source>
        <strain evidence="3 4">DSM 45301</strain>
    </source>
</reference>
<evidence type="ECO:0000256" key="1">
    <source>
        <dbReference type="SAM" id="MobiDB-lite"/>
    </source>
</evidence>
<feature type="signal peptide" evidence="2">
    <location>
        <begin position="1"/>
        <end position="26"/>
    </location>
</feature>
<feature type="region of interest" description="Disordered" evidence="1">
    <location>
        <begin position="38"/>
        <end position="81"/>
    </location>
</feature>
<dbReference type="RefSeq" id="WP_142047588.1">
    <property type="nucleotide sequence ID" value="NZ_VFPA01000001.1"/>
</dbReference>
<keyword evidence="4" id="KW-1185">Reference proteome</keyword>
<sequence>MNRTCTPRAAVAALAVVAVLSAGCGAGTGGGPAVEAAAPVPSAPAPATPSATSTATAAPDVDGASVPESLLLPDEGGRSDTAEFTDWITDENPDRAWLLDPCRPTAYPTDAQRARFRTVFREGPEAYDARQLGVYPSAEAATEVVAGFRRALEACRTGTTPGGSDWTWATRDEPDLGEDGFLAAVWFGGQQFAPYGHRIAVTRVGDAVFLAYTYGEYSSAEFDGGAEMVQQVAQRFLDSL</sequence>
<evidence type="ECO:0000313" key="4">
    <source>
        <dbReference type="Proteomes" id="UP000315677"/>
    </source>
</evidence>
<dbReference type="EMBL" id="VFPA01000001">
    <property type="protein sequence ID" value="TQM13680.1"/>
    <property type="molecule type" value="Genomic_DNA"/>
</dbReference>
<proteinExistence type="predicted"/>
<dbReference type="AlphaFoldDB" id="A0A543DWG3"/>
<evidence type="ECO:0008006" key="5">
    <source>
        <dbReference type="Google" id="ProtNLM"/>
    </source>
</evidence>
<dbReference type="PROSITE" id="PS51257">
    <property type="entry name" value="PROKAR_LIPOPROTEIN"/>
    <property type="match status" value="1"/>
</dbReference>
<keyword evidence="2" id="KW-0732">Signal</keyword>
<gene>
    <name evidence="3" type="ORF">FB558_0433</name>
</gene>
<dbReference type="Proteomes" id="UP000315677">
    <property type="component" value="Unassembled WGS sequence"/>
</dbReference>
<evidence type="ECO:0000313" key="3">
    <source>
        <dbReference type="EMBL" id="TQM13680.1"/>
    </source>
</evidence>
<accession>A0A543DWG3</accession>
<feature type="compositionally biased region" description="Low complexity" evidence="1">
    <location>
        <begin position="48"/>
        <end position="59"/>
    </location>
</feature>